<dbReference type="InterPro" id="IPR058527">
    <property type="entry name" value="DUF8214"/>
</dbReference>
<feature type="domain" description="MYND-type" evidence="5">
    <location>
        <begin position="29"/>
        <end position="78"/>
    </location>
</feature>
<evidence type="ECO:0000259" key="5">
    <source>
        <dbReference type="PROSITE" id="PS50865"/>
    </source>
</evidence>
<keyword evidence="1" id="KW-0479">Metal-binding</keyword>
<organism evidence="6 7">
    <name type="scientific">Cristinia sonorae</name>
    <dbReference type="NCBI Taxonomy" id="1940300"/>
    <lineage>
        <taxon>Eukaryota</taxon>
        <taxon>Fungi</taxon>
        <taxon>Dikarya</taxon>
        <taxon>Basidiomycota</taxon>
        <taxon>Agaricomycotina</taxon>
        <taxon>Agaricomycetes</taxon>
        <taxon>Agaricomycetidae</taxon>
        <taxon>Agaricales</taxon>
        <taxon>Pleurotineae</taxon>
        <taxon>Stephanosporaceae</taxon>
        <taxon>Cristinia</taxon>
    </lineage>
</organism>
<evidence type="ECO:0000256" key="2">
    <source>
        <dbReference type="ARBA" id="ARBA00022771"/>
    </source>
</evidence>
<dbReference type="Pfam" id="PF01753">
    <property type="entry name" value="zf-MYND"/>
    <property type="match status" value="1"/>
</dbReference>
<evidence type="ECO:0000256" key="3">
    <source>
        <dbReference type="ARBA" id="ARBA00022833"/>
    </source>
</evidence>
<dbReference type="InterPro" id="IPR002893">
    <property type="entry name" value="Znf_MYND"/>
</dbReference>
<reference evidence="6" key="1">
    <citation type="journal article" date="2021" name="New Phytol.">
        <title>Evolutionary innovations through gain and loss of genes in the ectomycorrhizal Boletales.</title>
        <authorList>
            <person name="Wu G."/>
            <person name="Miyauchi S."/>
            <person name="Morin E."/>
            <person name="Kuo A."/>
            <person name="Drula E."/>
            <person name="Varga T."/>
            <person name="Kohler A."/>
            <person name="Feng B."/>
            <person name="Cao Y."/>
            <person name="Lipzen A."/>
            <person name="Daum C."/>
            <person name="Hundley H."/>
            <person name="Pangilinan J."/>
            <person name="Johnson J."/>
            <person name="Barry K."/>
            <person name="LaButti K."/>
            <person name="Ng V."/>
            <person name="Ahrendt S."/>
            <person name="Min B."/>
            <person name="Choi I.G."/>
            <person name="Park H."/>
            <person name="Plett J.M."/>
            <person name="Magnuson J."/>
            <person name="Spatafora J.W."/>
            <person name="Nagy L.G."/>
            <person name="Henrissat B."/>
            <person name="Grigoriev I.V."/>
            <person name="Yang Z.L."/>
            <person name="Xu J."/>
            <person name="Martin F.M."/>
        </authorList>
    </citation>
    <scope>NUCLEOTIDE SEQUENCE</scope>
    <source>
        <strain evidence="6">KKN 215</strain>
    </source>
</reference>
<evidence type="ECO:0000256" key="1">
    <source>
        <dbReference type="ARBA" id="ARBA00022723"/>
    </source>
</evidence>
<dbReference type="AlphaFoldDB" id="A0A8K0XT13"/>
<dbReference type="OrthoDB" id="341421at2759"/>
<dbReference type="Proteomes" id="UP000813824">
    <property type="component" value="Unassembled WGS sequence"/>
</dbReference>
<evidence type="ECO:0000313" key="7">
    <source>
        <dbReference type="Proteomes" id="UP000813824"/>
    </source>
</evidence>
<keyword evidence="2 4" id="KW-0863">Zinc-finger</keyword>
<evidence type="ECO:0000256" key="4">
    <source>
        <dbReference type="PROSITE-ProRule" id="PRU00134"/>
    </source>
</evidence>
<evidence type="ECO:0000313" key="6">
    <source>
        <dbReference type="EMBL" id="KAH8104566.1"/>
    </source>
</evidence>
<dbReference type="Gene3D" id="6.10.140.2220">
    <property type="match status" value="1"/>
</dbReference>
<dbReference type="PROSITE" id="PS50865">
    <property type="entry name" value="ZF_MYND_2"/>
    <property type="match status" value="1"/>
</dbReference>
<sequence length="261" mass="29718">MDPDFRIRLSAQDPATIGPQKPGEATCSYPTCPQRVRNLNGEIPSLPLAPLKCGRCKSAYYCDQACQKAHWRHHKDLCKAWSTTSASSGDISVAEVKVKMVELIQLIRSIPEYTQHLWRTYKQYKPQCARGFMEVSYDNFQQLFDAINLLKSFPVYDTVTFRGMPGTPTSMLVEPGEGGMASVGQSLQLRKLPGHQKMSFFQLVEGRMFYSSNDDRKNLQQALNMTQRADTKMFVISVHVALDGDYNTNIYDMIYEKLNYE</sequence>
<comment type="caution">
    <text evidence="6">The sequence shown here is derived from an EMBL/GenBank/DDBJ whole genome shotgun (WGS) entry which is preliminary data.</text>
</comment>
<gene>
    <name evidence="6" type="ORF">BXZ70DRAFT_595786</name>
</gene>
<dbReference type="EMBL" id="JAEVFJ010000005">
    <property type="protein sequence ID" value="KAH8104566.1"/>
    <property type="molecule type" value="Genomic_DNA"/>
</dbReference>
<name>A0A8K0XT13_9AGAR</name>
<keyword evidence="3" id="KW-0862">Zinc</keyword>
<dbReference type="SUPFAM" id="SSF144232">
    <property type="entry name" value="HIT/MYND zinc finger-like"/>
    <property type="match status" value="1"/>
</dbReference>
<dbReference type="Pfam" id="PF26646">
    <property type="entry name" value="DUF8214"/>
    <property type="match status" value="1"/>
</dbReference>
<accession>A0A8K0XT13</accession>
<dbReference type="GO" id="GO:0008270">
    <property type="term" value="F:zinc ion binding"/>
    <property type="evidence" value="ECO:0007669"/>
    <property type="project" value="UniProtKB-KW"/>
</dbReference>
<protein>
    <recommendedName>
        <fullName evidence="5">MYND-type domain-containing protein</fullName>
    </recommendedName>
</protein>
<proteinExistence type="predicted"/>
<keyword evidence="7" id="KW-1185">Reference proteome</keyword>